<dbReference type="UniPathway" id="UPA00109">
    <property type="reaction ID" value="UER00187"/>
</dbReference>
<keyword evidence="6" id="KW-0324">Glycolysis</keyword>
<evidence type="ECO:0000256" key="8">
    <source>
        <dbReference type="SAM" id="MobiDB-lite"/>
    </source>
</evidence>
<comment type="pathway">
    <text evidence="2">Carbohydrate degradation; glycolysis; pyruvate from D-glyceraldehyde 3-phosphate: step 4/5.</text>
</comment>
<comment type="similarity">
    <text evidence="3">Belongs to the enolase family.</text>
</comment>
<proteinExistence type="inferred from homology"/>
<dbReference type="PROSITE" id="PS00164">
    <property type="entry name" value="ENOLASE"/>
    <property type="match status" value="1"/>
</dbReference>
<keyword evidence="7" id="KW-0456">Lyase</keyword>
<dbReference type="GO" id="GO:0006096">
    <property type="term" value="P:glycolytic process"/>
    <property type="evidence" value="ECO:0007669"/>
    <property type="project" value="UniProtKB-UniPathway"/>
</dbReference>
<dbReference type="AlphaFoldDB" id="A0A7S2Q8R5"/>
<dbReference type="SUPFAM" id="SSF51604">
    <property type="entry name" value="Enolase C-terminal domain-like"/>
    <property type="match status" value="1"/>
</dbReference>
<gene>
    <name evidence="10" type="ORF">BRAN1462_LOCUS53468</name>
</gene>
<evidence type="ECO:0000256" key="1">
    <source>
        <dbReference type="ARBA" id="ARBA00001946"/>
    </source>
</evidence>
<name>A0A7S2Q8R5_9DINO</name>
<dbReference type="PANTHER" id="PTHR11902">
    <property type="entry name" value="ENOLASE"/>
    <property type="match status" value="1"/>
</dbReference>
<evidence type="ECO:0000259" key="9">
    <source>
        <dbReference type="SMART" id="SM01192"/>
    </source>
</evidence>
<dbReference type="PRINTS" id="PR00148">
    <property type="entry name" value="ENOLASE"/>
</dbReference>
<evidence type="ECO:0000256" key="6">
    <source>
        <dbReference type="ARBA" id="ARBA00023152"/>
    </source>
</evidence>
<accession>A0A7S2Q8R5</accession>
<evidence type="ECO:0000256" key="5">
    <source>
        <dbReference type="ARBA" id="ARBA00022842"/>
    </source>
</evidence>
<dbReference type="EMBL" id="HBGW01084365">
    <property type="protein sequence ID" value="CAD9635646.1"/>
    <property type="molecule type" value="Transcribed_RNA"/>
</dbReference>
<evidence type="ECO:0000256" key="4">
    <source>
        <dbReference type="ARBA" id="ARBA00012058"/>
    </source>
</evidence>
<evidence type="ECO:0000256" key="7">
    <source>
        <dbReference type="ARBA" id="ARBA00023239"/>
    </source>
</evidence>
<dbReference type="PANTHER" id="PTHR11902:SF1">
    <property type="entry name" value="ENOLASE"/>
    <property type="match status" value="1"/>
</dbReference>
<dbReference type="GO" id="GO:0004634">
    <property type="term" value="F:phosphopyruvate hydratase activity"/>
    <property type="evidence" value="ECO:0007669"/>
    <property type="project" value="UniProtKB-EC"/>
</dbReference>
<organism evidence="10">
    <name type="scientific">Zooxanthella nutricula</name>
    <dbReference type="NCBI Taxonomy" id="1333877"/>
    <lineage>
        <taxon>Eukaryota</taxon>
        <taxon>Sar</taxon>
        <taxon>Alveolata</taxon>
        <taxon>Dinophyceae</taxon>
        <taxon>Peridiniales</taxon>
        <taxon>Peridiniales incertae sedis</taxon>
        <taxon>Zooxanthella</taxon>
    </lineage>
</organism>
<dbReference type="InterPro" id="IPR000941">
    <property type="entry name" value="Enolase"/>
</dbReference>
<evidence type="ECO:0000256" key="3">
    <source>
        <dbReference type="ARBA" id="ARBA00009604"/>
    </source>
</evidence>
<keyword evidence="5" id="KW-0460">Magnesium</keyword>
<evidence type="ECO:0000256" key="2">
    <source>
        <dbReference type="ARBA" id="ARBA00005031"/>
    </source>
</evidence>
<feature type="region of interest" description="Disordered" evidence="8">
    <location>
        <begin position="291"/>
        <end position="313"/>
    </location>
</feature>
<dbReference type="Gene3D" id="3.20.20.120">
    <property type="entry name" value="Enolase-like C-terminal domain"/>
    <property type="match status" value="1"/>
</dbReference>
<comment type="cofactor">
    <cofactor evidence="1">
        <name>Mg(2+)</name>
        <dbReference type="ChEBI" id="CHEBI:18420"/>
    </cofactor>
</comment>
<protein>
    <recommendedName>
        <fullName evidence="4">phosphopyruvate hydratase</fullName>
        <ecNumber evidence="4">4.2.1.11</ecNumber>
    </recommendedName>
</protein>
<dbReference type="EC" id="4.2.1.11" evidence="4"/>
<reference evidence="10" key="1">
    <citation type="submission" date="2021-01" db="EMBL/GenBank/DDBJ databases">
        <authorList>
            <person name="Corre E."/>
            <person name="Pelletier E."/>
            <person name="Niang G."/>
            <person name="Scheremetjew M."/>
            <person name="Finn R."/>
            <person name="Kale V."/>
            <person name="Holt S."/>
            <person name="Cochrane G."/>
            <person name="Meng A."/>
            <person name="Brown T."/>
            <person name="Cohen L."/>
        </authorList>
    </citation>
    <scope>NUCLEOTIDE SEQUENCE</scope>
    <source>
        <strain evidence="10">RCC3387</strain>
    </source>
</reference>
<dbReference type="InterPro" id="IPR020810">
    <property type="entry name" value="Enolase_C"/>
</dbReference>
<dbReference type="InterPro" id="IPR020809">
    <property type="entry name" value="Enolase_CS"/>
</dbReference>
<dbReference type="InterPro" id="IPR036849">
    <property type="entry name" value="Enolase-like_C_sf"/>
</dbReference>
<sequence length="313" mass="34205">MVMPVPCFNCINGGVHGGNYLPFQEFFLIPIGAPNFKEAMRYGSETYHTMKGIIKEKYGLDSTAVGDEGGFAPKIESPEDALKLLVEAIDKAGYNGKIVIGSDPAASETFDKKLGKYNLDFKKPAAEQDPKNLKTGPQLVDWWVDLAKRYPVYLLEDPCDENDFDSHAALTAKLGDKVEIVGDDLYCTNPKIVQKGIDKKATNAMLLKVNQIGSISEAIAAYQLCVDNNWGVFCSHRSGETEDSFLADLTVALGTGHLKTGAPCRSERNCKYNQLLRIEEELKCAYAGKDFRKSGRFGPSGSNGSPAKKARTA</sequence>
<evidence type="ECO:0000313" key="10">
    <source>
        <dbReference type="EMBL" id="CAD9635646.1"/>
    </source>
</evidence>
<dbReference type="GO" id="GO:0000287">
    <property type="term" value="F:magnesium ion binding"/>
    <property type="evidence" value="ECO:0007669"/>
    <property type="project" value="InterPro"/>
</dbReference>
<dbReference type="GO" id="GO:0000015">
    <property type="term" value="C:phosphopyruvate hydratase complex"/>
    <property type="evidence" value="ECO:0007669"/>
    <property type="project" value="InterPro"/>
</dbReference>
<feature type="domain" description="Enolase C-terminal TIM barrel" evidence="9">
    <location>
        <begin position="1"/>
        <end position="294"/>
    </location>
</feature>
<dbReference type="SMART" id="SM01192">
    <property type="entry name" value="Enolase_C"/>
    <property type="match status" value="1"/>
</dbReference>
<dbReference type="Pfam" id="PF00113">
    <property type="entry name" value="Enolase_C"/>
    <property type="match status" value="1"/>
</dbReference>